<sequence length="402" mass="42870">MANSTSTDHDLPGYALLIAAEPPVRHPLAVTAQLPPLAALPPARLVGTRQASAVQLANPDDPQTVLTCLRTAAAAEGHLLVYAAGHLVVDTRQHRLHLALARTTARTVRYTALPWHWLAAELRHRPPGSTTVVADLAADTGVWQALASREQALDGPYALYGAVQLEDRRHRPAPAYTRAFAHILRTVSATPPAHVLHEEAVGAAVPDVDATATLWLGGVAPARPAEQRPAEQRPVDVPAPRTAPVTPTAPLVPATPAALPLADPHRAISEASQAGRHAEAAAIAAACEQNALRGHGVTSPEVAHWIEVRAFLAFAEGAADRACELWMRGAVTRLMAEQPESHPAVAEAVDRAHHAWHRVTEPGRVRELGTELLSLRTRVTGKDGAREDVRQRLAKLAEALSH</sequence>
<dbReference type="Proteomes" id="UP000316806">
    <property type="component" value="Chromosome"/>
</dbReference>
<accession>A0A516RJP4</accession>
<dbReference type="EMBL" id="CP040916">
    <property type="protein sequence ID" value="QDQ15845.1"/>
    <property type="molecule type" value="Genomic_DNA"/>
</dbReference>
<reference evidence="2 3" key="1">
    <citation type="journal article" date="2019" name="J. Ind. Microbiol. Biotechnol.">
        <title>The complete genomic sequence of Streptomyces spectabilis NRRL-2792 and identification of secondary metabolite biosynthetic gene clusters.</title>
        <authorList>
            <person name="Sinha A."/>
            <person name="Phillips-Salemka S."/>
            <person name="Niraula T.A."/>
            <person name="Short K.A."/>
            <person name="Niraula N.P."/>
        </authorList>
    </citation>
    <scope>NUCLEOTIDE SEQUENCE [LARGE SCALE GENOMIC DNA]</scope>
    <source>
        <strain evidence="2 3">NRRL 2792</strain>
    </source>
</reference>
<dbReference type="AlphaFoldDB" id="A0A516RJP4"/>
<evidence type="ECO:0000313" key="3">
    <source>
        <dbReference type="Proteomes" id="UP000316806"/>
    </source>
</evidence>
<feature type="region of interest" description="Disordered" evidence="1">
    <location>
        <begin position="222"/>
        <end position="250"/>
    </location>
</feature>
<feature type="compositionally biased region" description="Low complexity" evidence="1">
    <location>
        <begin position="235"/>
        <end position="250"/>
    </location>
</feature>
<proteinExistence type="predicted"/>
<dbReference type="RefSeq" id="WP_144323046.1">
    <property type="nucleotide sequence ID" value="NZ_CP040916.1"/>
</dbReference>
<evidence type="ECO:0000256" key="1">
    <source>
        <dbReference type="SAM" id="MobiDB-lite"/>
    </source>
</evidence>
<feature type="compositionally biased region" description="Basic and acidic residues" evidence="1">
    <location>
        <begin position="225"/>
        <end position="234"/>
    </location>
</feature>
<name>A0A516RJP4_STRST</name>
<protein>
    <submittedName>
        <fullName evidence="2">Uncharacterized protein</fullName>
    </submittedName>
</protein>
<organism evidence="2 3">
    <name type="scientific">Streptomyces spectabilis</name>
    <dbReference type="NCBI Taxonomy" id="68270"/>
    <lineage>
        <taxon>Bacteria</taxon>
        <taxon>Bacillati</taxon>
        <taxon>Actinomycetota</taxon>
        <taxon>Actinomycetes</taxon>
        <taxon>Kitasatosporales</taxon>
        <taxon>Streptomycetaceae</taxon>
        <taxon>Streptomyces</taxon>
    </lineage>
</organism>
<gene>
    <name evidence="2" type="ORF">FH965_39220</name>
</gene>
<evidence type="ECO:0000313" key="2">
    <source>
        <dbReference type="EMBL" id="QDQ15845.1"/>
    </source>
</evidence>